<feature type="region of interest" description="Disordered" evidence="1">
    <location>
        <begin position="227"/>
        <end position="257"/>
    </location>
</feature>
<name>A0AAV3QJS8_LITER</name>
<comment type="caution">
    <text evidence="3">The sequence shown here is derived from an EMBL/GenBank/DDBJ whole genome shotgun (WGS) entry which is preliminary data.</text>
</comment>
<sequence length="312" mass="35815">MALRRNSGVQETPTYDIDNEPGTLTIKLYHGGVLLHSPKVRYVGGGVDYYDYVNGYLLGLTDLKTYVSECRPLCDKEKCKFYHKFRDDMDKGCRLLSKETDLKALVRFCRIGKVVEIFVQHDDLENMLRAEAANGEIRQDNVGDEEEEQDSVGLSRCSLGFAYLERSDSYNGDDSDSVDESEGLVNDEYRMDDNVLFEMNVDEGAEESHSFNHVEFFSNNVHEQMEETESNNDCVGSDDEGFHSGKESSEEDESTLDIYPKYNPKTDGMHPKFKIGMLFSCREELKRAINTQSIKDTRDVKYIRNEKTRIRK</sequence>
<dbReference type="EMBL" id="BAABME010005010">
    <property type="protein sequence ID" value="GAA0164332.1"/>
    <property type="molecule type" value="Genomic_DNA"/>
</dbReference>
<feature type="domain" description="PB1-like" evidence="2">
    <location>
        <begin position="24"/>
        <end position="121"/>
    </location>
</feature>
<dbReference type="Proteomes" id="UP001454036">
    <property type="component" value="Unassembled WGS sequence"/>
</dbReference>
<organism evidence="3 4">
    <name type="scientific">Lithospermum erythrorhizon</name>
    <name type="common">Purple gromwell</name>
    <name type="synonym">Lithospermum officinale var. erythrorhizon</name>
    <dbReference type="NCBI Taxonomy" id="34254"/>
    <lineage>
        <taxon>Eukaryota</taxon>
        <taxon>Viridiplantae</taxon>
        <taxon>Streptophyta</taxon>
        <taxon>Embryophyta</taxon>
        <taxon>Tracheophyta</taxon>
        <taxon>Spermatophyta</taxon>
        <taxon>Magnoliopsida</taxon>
        <taxon>eudicotyledons</taxon>
        <taxon>Gunneridae</taxon>
        <taxon>Pentapetalae</taxon>
        <taxon>asterids</taxon>
        <taxon>lamiids</taxon>
        <taxon>Boraginales</taxon>
        <taxon>Boraginaceae</taxon>
        <taxon>Boraginoideae</taxon>
        <taxon>Lithospermeae</taxon>
        <taxon>Lithospermum</taxon>
    </lineage>
</organism>
<reference evidence="3 4" key="1">
    <citation type="submission" date="2024-01" db="EMBL/GenBank/DDBJ databases">
        <title>The complete chloroplast genome sequence of Lithospermum erythrorhizon: insights into the phylogenetic relationship among Boraginaceae species and the maternal lineages of purple gromwells.</title>
        <authorList>
            <person name="Okada T."/>
            <person name="Watanabe K."/>
        </authorList>
    </citation>
    <scope>NUCLEOTIDE SEQUENCE [LARGE SCALE GENOMIC DNA]</scope>
</reference>
<gene>
    <name evidence="3" type="ORF">LIER_19995</name>
</gene>
<evidence type="ECO:0000256" key="1">
    <source>
        <dbReference type="SAM" id="MobiDB-lite"/>
    </source>
</evidence>
<evidence type="ECO:0000313" key="4">
    <source>
        <dbReference type="Proteomes" id="UP001454036"/>
    </source>
</evidence>
<proteinExistence type="predicted"/>
<accession>A0AAV3QJS8</accession>
<dbReference type="Pfam" id="PF26130">
    <property type="entry name" value="PB1-like"/>
    <property type="match status" value="1"/>
</dbReference>
<evidence type="ECO:0000259" key="2">
    <source>
        <dbReference type="Pfam" id="PF26130"/>
    </source>
</evidence>
<evidence type="ECO:0000313" key="3">
    <source>
        <dbReference type="EMBL" id="GAA0164332.1"/>
    </source>
</evidence>
<dbReference type="InterPro" id="IPR058594">
    <property type="entry name" value="PB1-like_dom_pln"/>
</dbReference>
<keyword evidence="4" id="KW-1185">Reference proteome</keyword>
<dbReference type="AlphaFoldDB" id="A0AAV3QJS8"/>
<protein>
    <recommendedName>
        <fullName evidence="2">PB1-like domain-containing protein</fullName>
    </recommendedName>
</protein>